<keyword evidence="6" id="KW-1185">Reference proteome</keyword>
<sequence length="126" mass="13785">MPLPDPEAPHQSLGDCAICMDDIVVEARPRSGMSEGDSFLHSGWDAEAGGGKNGGLFSAMQMGIEGASARKIYSLAPCHHLFHTECLEKVFLVLLISILITDHFFLVKWLAIKNICPQCRRPLPPL</sequence>
<evidence type="ECO:0000313" key="6">
    <source>
        <dbReference type="Proteomes" id="UP000717328"/>
    </source>
</evidence>
<protein>
    <recommendedName>
        <fullName evidence="7">RING-type domain-containing protein</fullName>
    </recommendedName>
</protein>
<keyword evidence="4" id="KW-0472">Membrane</keyword>
<dbReference type="AlphaFoldDB" id="A0A9P7GP34"/>
<feature type="transmembrane region" description="Helical" evidence="4">
    <location>
        <begin position="90"/>
        <end position="111"/>
    </location>
</feature>
<keyword evidence="4" id="KW-1133">Transmembrane helix</keyword>
<proteinExistence type="predicted"/>
<dbReference type="PANTHER" id="PTHR22763:SF162">
    <property type="entry name" value="TRANSMEMBRANE E3 UBIQUITIN-PROTEIN LIGASE 1"/>
    <property type="match status" value="1"/>
</dbReference>
<dbReference type="Proteomes" id="UP000717328">
    <property type="component" value="Unassembled WGS sequence"/>
</dbReference>
<evidence type="ECO:0000256" key="3">
    <source>
        <dbReference type="ARBA" id="ARBA00022833"/>
    </source>
</evidence>
<comment type="caution">
    <text evidence="5">The sequence shown here is derived from an EMBL/GenBank/DDBJ whole genome shotgun (WGS) entry which is preliminary data.</text>
</comment>
<dbReference type="InterPro" id="IPR013083">
    <property type="entry name" value="Znf_RING/FYVE/PHD"/>
</dbReference>
<dbReference type="GO" id="GO:0043161">
    <property type="term" value="P:proteasome-mediated ubiquitin-dependent protein catabolic process"/>
    <property type="evidence" value="ECO:0007669"/>
    <property type="project" value="TreeGrafter"/>
</dbReference>
<keyword evidence="4" id="KW-0812">Transmembrane</keyword>
<reference evidence="5" key="2">
    <citation type="submission" date="2021-10" db="EMBL/GenBank/DDBJ databases">
        <title>Phylogenomics reveals ancestral predisposition of the termite-cultivated fungus Termitomyces towards a domesticated lifestyle.</title>
        <authorList>
            <person name="Auxier B."/>
            <person name="Grum-Grzhimaylo A."/>
            <person name="Cardenas M.E."/>
            <person name="Lodge J.D."/>
            <person name="Laessoe T."/>
            <person name="Pedersen O."/>
            <person name="Smith M.E."/>
            <person name="Kuyper T.W."/>
            <person name="Franco-Molano E.A."/>
            <person name="Baroni T.J."/>
            <person name="Aanen D.K."/>
        </authorList>
    </citation>
    <scope>NUCLEOTIDE SEQUENCE</scope>
    <source>
        <strain evidence="5">D49</strain>
    </source>
</reference>
<evidence type="ECO:0000313" key="5">
    <source>
        <dbReference type="EMBL" id="KAG5654197.1"/>
    </source>
</evidence>
<name>A0A9P7GP34_9AGAR</name>
<dbReference type="PANTHER" id="PTHR22763">
    <property type="entry name" value="RING ZINC FINGER PROTEIN"/>
    <property type="match status" value="1"/>
</dbReference>
<keyword evidence="3" id="KW-0862">Zinc</keyword>
<dbReference type="InterPro" id="IPR050731">
    <property type="entry name" value="HRD1_E3_ubiq-ligases"/>
</dbReference>
<evidence type="ECO:0000256" key="1">
    <source>
        <dbReference type="ARBA" id="ARBA00022723"/>
    </source>
</evidence>
<accession>A0A9P7GP34</accession>
<reference evidence="5" key="1">
    <citation type="submission" date="2021-02" db="EMBL/GenBank/DDBJ databases">
        <authorList>
            <person name="Nieuwenhuis M."/>
            <person name="Van De Peppel L.J.J."/>
        </authorList>
    </citation>
    <scope>NUCLEOTIDE SEQUENCE</scope>
    <source>
        <strain evidence="5">D49</strain>
    </source>
</reference>
<dbReference type="GO" id="GO:0044695">
    <property type="term" value="C:Dsc E3 ubiquitin ligase complex"/>
    <property type="evidence" value="ECO:0007669"/>
    <property type="project" value="TreeGrafter"/>
</dbReference>
<gene>
    <name evidence="5" type="ORF">H0H81_006230</name>
</gene>
<keyword evidence="2" id="KW-0863">Zinc-finger</keyword>
<dbReference type="GO" id="GO:0012505">
    <property type="term" value="C:endomembrane system"/>
    <property type="evidence" value="ECO:0007669"/>
    <property type="project" value="TreeGrafter"/>
</dbReference>
<evidence type="ECO:0000256" key="2">
    <source>
        <dbReference type="ARBA" id="ARBA00022771"/>
    </source>
</evidence>
<dbReference type="OrthoDB" id="9984778at2759"/>
<evidence type="ECO:0000256" key="4">
    <source>
        <dbReference type="SAM" id="Phobius"/>
    </source>
</evidence>
<dbReference type="GO" id="GO:0061630">
    <property type="term" value="F:ubiquitin protein ligase activity"/>
    <property type="evidence" value="ECO:0007669"/>
    <property type="project" value="TreeGrafter"/>
</dbReference>
<keyword evidence="1" id="KW-0479">Metal-binding</keyword>
<dbReference type="EMBL" id="JABCKI010000016">
    <property type="protein sequence ID" value="KAG5654197.1"/>
    <property type="molecule type" value="Genomic_DNA"/>
</dbReference>
<dbReference type="GO" id="GO:0008270">
    <property type="term" value="F:zinc ion binding"/>
    <property type="evidence" value="ECO:0007669"/>
    <property type="project" value="UniProtKB-KW"/>
</dbReference>
<dbReference type="Gene3D" id="3.30.40.10">
    <property type="entry name" value="Zinc/RING finger domain, C3HC4 (zinc finger)"/>
    <property type="match status" value="1"/>
</dbReference>
<organism evidence="5 6">
    <name type="scientific">Sphagnurus paluster</name>
    <dbReference type="NCBI Taxonomy" id="117069"/>
    <lineage>
        <taxon>Eukaryota</taxon>
        <taxon>Fungi</taxon>
        <taxon>Dikarya</taxon>
        <taxon>Basidiomycota</taxon>
        <taxon>Agaricomycotina</taxon>
        <taxon>Agaricomycetes</taxon>
        <taxon>Agaricomycetidae</taxon>
        <taxon>Agaricales</taxon>
        <taxon>Tricholomatineae</taxon>
        <taxon>Lyophyllaceae</taxon>
        <taxon>Sphagnurus</taxon>
    </lineage>
</organism>
<evidence type="ECO:0008006" key="7">
    <source>
        <dbReference type="Google" id="ProtNLM"/>
    </source>
</evidence>